<dbReference type="GO" id="GO:0005634">
    <property type="term" value="C:nucleus"/>
    <property type="evidence" value="ECO:0007669"/>
    <property type="project" value="UniProtKB-SubCell"/>
</dbReference>
<accession>U6LA07</accession>
<evidence type="ECO:0000256" key="8">
    <source>
        <dbReference type="ARBA" id="ARBA00023242"/>
    </source>
</evidence>
<evidence type="ECO:0000256" key="3">
    <source>
        <dbReference type="ARBA" id="ARBA00022723"/>
    </source>
</evidence>
<evidence type="ECO:0000256" key="7">
    <source>
        <dbReference type="ARBA" id="ARBA00022884"/>
    </source>
</evidence>
<dbReference type="Proteomes" id="UP000030747">
    <property type="component" value="Unassembled WGS sequence"/>
</dbReference>
<evidence type="ECO:0000256" key="1">
    <source>
        <dbReference type="ARBA" id="ARBA00004123"/>
    </source>
</evidence>
<keyword evidence="8" id="KW-0539">Nucleus</keyword>
<sequence length="229" mass="25194">MHAGSLPSREGFPHSSFSLPPSPAAAAAAAVRSSSSSSGSAWAAAAAAAAAAAPRYLRTRFFFEPQLQQQQEEQQQLLLQQGVLGSDSVAAAARGRHSVVCRHWWRGACMRGAACDFLHRVIYLRMPKCRLDGACLDAARGCCVYRHEQQNETVESLIGSDACRLLCSSGSSNYTQQQQQQQQQECLHYFFGYCKQGPRCRKRHTQLNRSLMPAVAPNWFLEAVVANFK</sequence>
<dbReference type="SMART" id="SM00356">
    <property type="entry name" value="ZnF_C3H1"/>
    <property type="match status" value="2"/>
</dbReference>
<dbReference type="RefSeq" id="XP_013236145.1">
    <property type="nucleotide sequence ID" value="XM_013380691.1"/>
</dbReference>
<dbReference type="InterPro" id="IPR000571">
    <property type="entry name" value="Znf_CCCH"/>
</dbReference>
<proteinExistence type="predicted"/>
<evidence type="ECO:0000313" key="12">
    <source>
        <dbReference type="Proteomes" id="UP000030747"/>
    </source>
</evidence>
<organism evidence="11 12">
    <name type="scientific">Eimeria tenella</name>
    <name type="common">Coccidian parasite</name>
    <dbReference type="NCBI Taxonomy" id="5802"/>
    <lineage>
        <taxon>Eukaryota</taxon>
        <taxon>Sar</taxon>
        <taxon>Alveolata</taxon>
        <taxon>Apicomplexa</taxon>
        <taxon>Conoidasida</taxon>
        <taxon>Coccidia</taxon>
        <taxon>Eucoccidiorida</taxon>
        <taxon>Eimeriorina</taxon>
        <taxon>Eimeriidae</taxon>
        <taxon>Eimeria</taxon>
    </lineage>
</organism>
<dbReference type="VEuPathDB" id="ToxoDB:ETH_00018320"/>
<evidence type="ECO:0000256" key="9">
    <source>
        <dbReference type="PROSITE-ProRule" id="PRU00723"/>
    </source>
</evidence>
<dbReference type="GO" id="GO:0003723">
    <property type="term" value="F:RNA binding"/>
    <property type="evidence" value="ECO:0007669"/>
    <property type="project" value="UniProtKB-KW"/>
</dbReference>
<dbReference type="PROSITE" id="PS50103">
    <property type="entry name" value="ZF_C3H1"/>
    <property type="match status" value="2"/>
</dbReference>
<reference evidence="11" key="1">
    <citation type="submission" date="2013-10" db="EMBL/GenBank/DDBJ databases">
        <title>Genomic analysis of the causative agents of coccidiosis in chickens.</title>
        <authorList>
            <person name="Reid A.J."/>
            <person name="Blake D."/>
            <person name="Billington K."/>
            <person name="Browne H."/>
            <person name="Dunn M."/>
            <person name="Hung S."/>
            <person name="Kawahara F."/>
            <person name="Miranda-Saavedra D."/>
            <person name="Mourier T."/>
            <person name="Nagra H."/>
            <person name="Otto T.D."/>
            <person name="Rawlings N."/>
            <person name="Sanchez A."/>
            <person name="Sanders M."/>
            <person name="Subramaniam C."/>
            <person name="Tay Y."/>
            <person name="Dear P."/>
            <person name="Doerig C."/>
            <person name="Gruber A."/>
            <person name="Parkinson J."/>
            <person name="Shirley M."/>
            <person name="Wan K.L."/>
            <person name="Berriman M."/>
            <person name="Tomley F."/>
            <person name="Pain A."/>
        </authorList>
    </citation>
    <scope>NUCLEOTIDE SEQUENCE [LARGE SCALE GENOMIC DNA]</scope>
    <source>
        <strain evidence="11">Houghton</strain>
    </source>
</reference>
<comment type="subcellular location">
    <subcellularLocation>
        <location evidence="1">Nucleus</location>
    </subcellularLocation>
</comment>
<dbReference type="PANTHER" id="PTHR23102:SF24">
    <property type="entry name" value="CLEAVAGE AND POLYADENYLATION SPECIFICITY FACTOR SUBUNIT 4"/>
    <property type="match status" value="1"/>
</dbReference>
<name>U6LA07_EIMTE</name>
<feature type="zinc finger region" description="C3H1-type" evidence="9">
    <location>
        <begin position="95"/>
        <end position="122"/>
    </location>
</feature>
<keyword evidence="5 9" id="KW-0863">Zinc-finger</keyword>
<dbReference type="AlphaFoldDB" id="U6LA07"/>
<protein>
    <recommendedName>
        <fullName evidence="10">C3H1-type domain-containing protein</fullName>
    </recommendedName>
</protein>
<keyword evidence="2" id="KW-0507">mRNA processing</keyword>
<evidence type="ECO:0000256" key="2">
    <source>
        <dbReference type="ARBA" id="ARBA00022664"/>
    </source>
</evidence>
<dbReference type="GO" id="GO:0006397">
    <property type="term" value="P:mRNA processing"/>
    <property type="evidence" value="ECO:0007669"/>
    <property type="project" value="UniProtKB-KW"/>
</dbReference>
<keyword evidence="7" id="KW-0694">RNA-binding</keyword>
<dbReference type="SUPFAM" id="SSF90229">
    <property type="entry name" value="CCCH zinc finger"/>
    <property type="match status" value="1"/>
</dbReference>
<feature type="zinc finger region" description="C3H1-type" evidence="9">
    <location>
        <begin position="180"/>
        <end position="207"/>
    </location>
</feature>
<dbReference type="EMBL" id="HG678223">
    <property type="protein sequence ID" value="CDJ45399.1"/>
    <property type="molecule type" value="Genomic_DNA"/>
</dbReference>
<dbReference type="InterPro" id="IPR045348">
    <property type="entry name" value="CPSF4/Yth1"/>
</dbReference>
<evidence type="ECO:0000256" key="6">
    <source>
        <dbReference type="ARBA" id="ARBA00022833"/>
    </source>
</evidence>
<gene>
    <name evidence="11" type="ORF">ETH_00018320</name>
</gene>
<dbReference type="Gene3D" id="4.10.1000.10">
    <property type="entry name" value="Zinc finger, CCCH-type"/>
    <property type="match status" value="1"/>
</dbReference>
<evidence type="ECO:0000313" key="11">
    <source>
        <dbReference type="EMBL" id="CDJ45399.1"/>
    </source>
</evidence>
<reference evidence="11" key="2">
    <citation type="submission" date="2013-10" db="EMBL/GenBank/DDBJ databases">
        <authorList>
            <person name="Aslett M."/>
        </authorList>
    </citation>
    <scope>NUCLEOTIDE SEQUENCE [LARGE SCALE GENOMIC DNA]</scope>
    <source>
        <strain evidence="11">Houghton</strain>
    </source>
</reference>
<keyword evidence="6 9" id="KW-0862">Zinc</keyword>
<dbReference type="InterPro" id="IPR036855">
    <property type="entry name" value="Znf_CCCH_sf"/>
</dbReference>
<keyword evidence="4" id="KW-0677">Repeat</keyword>
<dbReference type="VEuPathDB" id="ToxoDB:ETH2_1301400"/>
<evidence type="ECO:0000256" key="4">
    <source>
        <dbReference type="ARBA" id="ARBA00022737"/>
    </source>
</evidence>
<keyword evidence="12" id="KW-1185">Reference proteome</keyword>
<dbReference type="OrthoDB" id="1914176at2759"/>
<dbReference type="GeneID" id="25252798"/>
<evidence type="ECO:0000256" key="5">
    <source>
        <dbReference type="ARBA" id="ARBA00022771"/>
    </source>
</evidence>
<keyword evidence="3 9" id="KW-0479">Metal-binding</keyword>
<feature type="non-terminal residue" evidence="11">
    <location>
        <position position="229"/>
    </location>
</feature>
<dbReference type="PANTHER" id="PTHR23102">
    <property type="entry name" value="CLEAVAGE AND POLYADENYLATION SPECIFICITY FACTOR SUBUNIT 4-RELATED"/>
    <property type="match status" value="1"/>
</dbReference>
<dbReference type="GO" id="GO:0008270">
    <property type="term" value="F:zinc ion binding"/>
    <property type="evidence" value="ECO:0007669"/>
    <property type="project" value="UniProtKB-KW"/>
</dbReference>
<feature type="domain" description="C3H1-type" evidence="10">
    <location>
        <begin position="95"/>
        <end position="122"/>
    </location>
</feature>
<evidence type="ECO:0000259" key="10">
    <source>
        <dbReference type="PROSITE" id="PS50103"/>
    </source>
</evidence>
<feature type="domain" description="C3H1-type" evidence="10">
    <location>
        <begin position="180"/>
        <end position="207"/>
    </location>
</feature>